<dbReference type="GO" id="GO:0000287">
    <property type="term" value="F:magnesium ion binding"/>
    <property type="evidence" value="ECO:0007669"/>
    <property type="project" value="TreeGrafter"/>
</dbReference>
<name>A0A6G8AMY5_9ENTE</name>
<dbReference type="SUPFAM" id="SSF56784">
    <property type="entry name" value="HAD-like"/>
    <property type="match status" value="1"/>
</dbReference>
<dbReference type="AlphaFoldDB" id="A0A6G8AMY5"/>
<dbReference type="SFLD" id="SFLDS00003">
    <property type="entry name" value="Haloacid_Dehalogenase"/>
    <property type="match status" value="1"/>
</dbReference>
<dbReference type="Gene3D" id="3.40.50.1000">
    <property type="entry name" value="HAD superfamily/HAD-like"/>
    <property type="match status" value="1"/>
</dbReference>
<keyword evidence="2" id="KW-1185">Reference proteome</keyword>
<dbReference type="InterPro" id="IPR006379">
    <property type="entry name" value="HAD-SF_hydro_IIB"/>
</dbReference>
<dbReference type="GO" id="GO:0005829">
    <property type="term" value="C:cytosol"/>
    <property type="evidence" value="ECO:0007669"/>
    <property type="project" value="TreeGrafter"/>
</dbReference>
<protein>
    <submittedName>
        <fullName evidence="1">HAD family phosphatase</fullName>
    </submittedName>
</protein>
<organism evidence="1 2">
    <name type="scientific">Vagococcus coleopterorum</name>
    <dbReference type="NCBI Taxonomy" id="2714946"/>
    <lineage>
        <taxon>Bacteria</taxon>
        <taxon>Bacillati</taxon>
        <taxon>Bacillota</taxon>
        <taxon>Bacilli</taxon>
        <taxon>Lactobacillales</taxon>
        <taxon>Enterococcaceae</taxon>
        <taxon>Vagococcus</taxon>
    </lineage>
</organism>
<dbReference type="Gene3D" id="3.30.1240.10">
    <property type="match status" value="1"/>
</dbReference>
<accession>A0A6G8AMY5</accession>
<dbReference type="PANTHER" id="PTHR10000:SF8">
    <property type="entry name" value="HAD SUPERFAMILY HYDROLASE-LIKE, TYPE 3"/>
    <property type="match status" value="1"/>
</dbReference>
<dbReference type="RefSeq" id="WP_166007817.1">
    <property type="nucleotide sequence ID" value="NZ_CP049886.1"/>
</dbReference>
<gene>
    <name evidence="1" type="ORF">G7081_04765</name>
</gene>
<dbReference type="Proteomes" id="UP000500890">
    <property type="component" value="Chromosome"/>
</dbReference>
<dbReference type="InterPro" id="IPR023214">
    <property type="entry name" value="HAD_sf"/>
</dbReference>
<dbReference type="GO" id="GO:0016791">
    <property type="term" value="F:phosphatase activity"/>
    <property type="evidence" value="ECO:0007669"/>
    <property type="project" value="TreeGrafter"/>
</dbReference>
<dbReference type="PANTHER" id="PTHR10000">
    <property type="entry name" value="PHOSPHOSERINE PHOSPHATASE"/>
    <property type="match status" value="1"/>
</dbReference>
<dbReference type="InterPro" id="IPR036412">
    <property type="entry name" value="HAD-like_sf"/>
</dbReference>
<dbReference type="InterPro" id="IPR000150">
    <property type="entry name" value="Cof"/>
</dbReference>
<dbReference type="KEGG" id="vah:G7081_04765"/>
<dbReference type="Pfam" id="PF08282">
    <property type="entry name" value="Hydrolase_3"/>
    <property type="match status" value="1"/>
</dbReference>
<dbReference type="SFLD" id="SFLDG01140">
    <property type="entry name" value="C2.B:_Phosphomannomutase_and_P"/>
    <property type="match status" value="1"/>
</dbReference>
<evidence type="ECO:0000313" key="1">
    <source>
        <dbReference type="EMBL" id="QIL46428.1"/>
    </source>
</evidence>
<dbReference type="NCBIfam" id="TIGR00099">
    <property type="entry name" value="Cof-subfamily"/>
    <property type="match status" value="1"/>
</dbReference>
<evidence type="ECO:0000313" key="2">
    <source>
        <dbReference type="Proteomes" id="UP000500890"/>
    </source>
</evidence>
<dbReference type="EMBL" id="CP049886">
    <property type="protein sequence ID" value="QIL46428.1"/>
    <property type="molecule type" value="Genomic_DNA"/>
</dbReference>
<dbReference type="NCBIfam" id="TIGR01484">
    <property type="entry name" value="HAD-SF-IIB"/>
    <property type="match status" value="1"/>
</dbReference>
<sequence length="273" mass="30675">MYKLVVSDIDETLITKDGVVTPENIAAIQAVQDKGITFMLATGRSFNDFQRILTDLGTVGLEKHYSISYNGGVITENKNNKILYKNALEQDFVHQIFEIGATYDGVLIHLFALHHTFTYRMTESERNFMDNPFQLEELTDANLDFLGDMEILKINFQADDMEQLRAIHQQLPQEVISNHDINYSSGRYLEFNPKGINKGEAVRVVAKEMGITPSEILCIGDNINDLSMVRYAGTGVSVANGVPELKEIADHICDNDHNNSAVAEAFNHFVLKK</sequence>
<proteinExistence type="predicted"/>
<reference evidence="1 2" key="1">
    <citation type="submission" date="2020-03" db="EMBL/GenBank/DDBJ databases">
        <title>Vagococcus sp. nov., isolated from beetles.</title>
        <authorList>
            <person name="Hyun D.-W."/>
            <person name="Bae J.-W."/>
        </authorList>
    </citation>
    <scope>NUCLEOTIDE SEQUENCE [LARGE SCALE GENOMIC DNA]</scope>
    <source>
        <strain evidence="1 2">HDW17A</strain>
    </source>
</reference>
<dbReference type="CDD" id="cd07516">
    <property type="entry name" value="HAD_Pase"/>
    <property type="match status" value="1"/>
</dbReference>